<dbReference type="AlphaFoldDB" id="A0A7J6V1U9"/>
<keyword evidence="1" id="KW-0862">Zinc</keyword>
<evidence type="ECO:0000313" key="3">
    <source>
        <dbReference type="EMBL" id="KAF5178781.1"/>
    </source>
</evidence>
<dbReference type="PROSITE" id="PS50089">
    <property type="entry name" value="ZF_RING_2"/>
    <property type="match status" value="1"/>
</dbReference>
<keyword evidence="4" id="KW-1185">Reference proteome</keyword>
<reference evidence="3 4" key="1">
    <citation type="submission" date="2020-06" db="EMBL/GenBank/DDBJ databases">
        <title>Transcriptomic and genomic resources for Thalictrum thalictroides and T. hernandezii: Facilitating candidate gene discovery in an emerging model plant lineage.</title>
        <authorList>
            <person name="Arias T."/>
            <person name="Riano-Pachon D.M."/>
            <person name="Di Stilio V.S."/>
        </authorList>
    </citation>
    <scope>NUCLEOTIDE SEQUENCE [LARGE SCALE GENOMIC DNA]</scope>
    <source>
        <strain evidence="4">cv. WT478/WT964</strain>
        <tissue evidence="3">Leaves</tissue>
    </source>
</reference>
<evidence type="ECO:0000256" key="1">
    <source>
        <dbReference type="PROSITE-ProRule" id="PRU00175"/>
    </source>
</evidence>
<organism evidence="3 4">
    <name type="scientific">Thalictrum thalictroides</name>
    <name type="common">Rue-anemone</name>
    <name type="synonym">Anemone thalictroides</name>
    <dbReference type="NCBI Taxonomy" id="46969"/>
    <lineage>
        <taxon>Eukaryota</taxon>
        <taxon>Viridiplantae</taxon>
        <taxon>Streptophyta</taxon>
        <taxon>Embryophyta</taxon>
        <taxon>Tracheophyta</taxon>
        <taxon>Spermatophyta</taxon>
        <taxon>Magnoliopsida</taxon>
        <taxon>Ranunculales</taxon>
        <taxon>Ranunculaceae</taxon>
        <taxon>Thalictroideae</taxon>
        <taxon>Thalictrum</taxon>
    </lineage>
</organism>
<feature type="domain" description="RING-type" evidence="2">
    <location>
        <begin position="208"/>
        <end position="250"/>
    </location>
</feature>
<evidence type="ECO:0000259" key="2">
    <source>
        <dbReference type="PROSITE" id="PS50089"/>
    </source>
</evidence>
<keyword evidence="1" id="KW-0479">Metal-binding</keyword>
<dbReference type="Gene3D" id="3.30.40.10">
    <property type="entry name" value="Zinc/RING finger domain, C3HC4 (zinc finger)"/>
    <property type="match status" value="1"/>
</dbReference>
<evidence type="ECO:0000313" key="4">
    <source>
        <dbReference type="Proteomes" id="UP000554482"/>
    </source>
</evidence>
<protein>
    <recommendedName>
        <fullName evidence="2">RING-type domain-containing protein</fullName>
    </recommendedName>
</protein>
<proteinExistence type="predicted"/>
<dbReference type="UniPathway" id="UPA00143"/>
<dbReference type="InterPro" id="IPR001841">
    <property type="entry name" value="Znf_RING"/>
</dbReference>
<name>A0A7J6V1U9_THATH</name>
<dbReference type="EMBL" id="JABWDY010039612">
    <property type="protein sequence ID" value="KAF5178781.1"/>
    <property type="molecule type" value="Genomic_DNA"/>
</dbReference>
<dbReference type="GO" id="GO:0016567">
    <property type="term" value="P:protein ubiquitination"/>
    <property type="evidence" value="ECO:0007669"/>
    <property type="project" value="UniProtKB-UniPathway"/>
</dbReference>
<dbReference type="GO" id="GO:0008270">
    <property type="term" value="F:zinc ion binding"/>
    <property type="evidence" value="ECO:0007669"/>
    <property type="project" value="UniProtKB-KW"/>
</dbReference>
<sequence length="277" mass="32392">MDTFFAQVTAQAPSMCRDTLDRFFETIRTRLEHNLIDQDYVPQGNIFSDFEMRIINQLLCYNYEHMDLANEQEEEEVPKVTDILLAWMNELAVYVESHLIGGNNVEMIRIQEVLQNLLTPIMQEVWHGCYHCGSFFKREDWFSPCPRCDGWLCVEVDSNVEDGHHKFKYTYTQAVPWEFKRLTGSDGVSGLRSFEEFEMVDNRERKECPICIQSDGHVEDGWKLTFCKHILGYSCLEAWLNNNLTCPVCRSEFPGDNDGPLAELFDRSRKIRLSLED</sequence>
<gene>
    <name evidence="3" type="ORF">FRX31_031629</name>
</gene>
<dbReference type="InterPro" id="IPR013083">
    <property type="entry name" value="Znf_RING/FYVE/PHD"/>
</dbReference>
<accession>A0A7J6V1U9</accession>
<dbReference type="Proteomes" id="UP000554482">
    <property type="component" value="Unassembled WGS sequence"/>
</dbReference>
<keyword evidence="1" id="KW-0863">Zinc-finger</keyword>
<dbReference type="OrthoDB" id="8062037at2759"/>
<dbReference type="Pfam" id="PF13639">
    <property type="entry name" value="zf-RING_2"/>
    <property type="match status" value="1"/>
</dbReference>
<dbReference type="SUPFAM" id="SSF57850">
    <property type="entry name" value="RING/U-box"/>
    <property type="match status" value="1"/>
</dbReference>
<comment type="caution">
    <text evidence="3">The sequence shown here is derived from an EMBL/GenBank/DDBJ whole genome shotgun (WGS) entry which is preliminary data.</text>
</comment>